<dbReference type="PROSITE" id="PS50110">
    <property type="entry name" value="RESPONSE_REGULATORY"/>
    <property type="match status" value="1"/>
</dbReference>
<evidence type="ECO:0000313" key="4">
    <source>
        <dbReference type="EMBL" id="QKJ31116.1"/>
    </source>
</evidence>
<name>A0A7D4UG01_9SPHI</name>
<evidence type="ECO:0000313" key="5">
    <source>
        <dbReference type="Proteomes" id="UP000505355"/>
    </source>
</evidence>
<dbReference type="Proteomes" id="UP000505355">
    <property type="component" value="Chromosome"/>
</dbReference>
<dbReference type="EMBL" id="CP054139">
    <property type="protein sequence ID" value="QKJ31116.1"/>
    <property type="molecule type" value="Genomic_DNA"/>
</dbReference>
<feature type="modified residue" description="4-aspartylphosphate" evidence="1">
    <location>
        <position position="55"/>
    </location>
</feature>
<keyword evidence="5" id="KW-1185">Reference proteome</keyword>
<dbReference type="SMART" id="SM00448">
    <property type="entry name" value="REC"/>
    <property type="match status" value="1"/>
</dbReference>
<evidence type="ECO:0000259" key="2">
    <source>
        <dbReference type="PROSITE" id="PS50110"/>
    </source>
</evidence>
<dbReference type="Pfam" id="PF04397">
    <property type="entry name" value="LytTR"/>
    <property type="match status" value="1"/>
</dbReference>
<dbReference type="KEGG" id="mmab:HQ865_15585"/>
<dbReference type="GO" id="GO:0003677">
    <property type="term" value="F:DNA binding"/>
    <property type="evidence" value="ECO:0007669"/>
    <property type="project" value="InterPro"/>
</dbReference>
<dbReference type="PANTHER" id="PTHR37299:SF1">
    <property type="entry name" value="STAGE 0 SPORULATION PROTEIN A HOMOLOG"/>
    <property type="match status" value="1"/>
</dbReference>
<dbReference type="Pfam" id="PF00072">
    <property type="entry name" value="Response_reg"/>
    <property type="match status" value="1"/>
</dbReference>
<organism evidence="4 5">
    <name type="scientific">Mucilaginibacter mali</name>
    <dbReference type="NCBI Taxonomy" id="2740462"/>
    <lineage>
        <taxon>Bacteria</taxon>
        <taxon>Pseudomonadati</taxon>
        <taxon>Bacteroidota</taxon>
        <taxon>Sphingobacteriia</taxon>
        <taxon>Sphingobacteriales</taxon>
        <taxon>Sphingobacteriaceae</taxon>
        <taxon>Mucilaginibacter</taxon>
    </lineage>
</organism>
<reference evidence="4 5" key="1">
    <citation type="submission" date="2020-05" db="EMBL/GenBank/DDBJ databases">
        <title>Mucilaginibacter mali sp. nov.</title>
        <authorList>
            <person name="Kim H.S."/>
            <person name="Lee K.C."/>
            <person name="Suh M.K."/>
            <person name="Kim J.-S."/>
            <person name="Han K.-I."/>
            <person name="Eom M.K."/>
            <person name="Shin Y.K."/>
            <person name="Lee J.-S."/>
        </authorList>
    </citation>
    <scope>NUCLEOTIDE SEQUENCE [LARGE SCALE GENOMIC DNA]</scope>
    <source>
        <strain evidence="4 5">G2-14</strain>
    </source>
</reference>
<dbReference type="RefSeq" id="WP_173415783.1">
    <property type="nucleotide sequence ID" value="NZ_CP054139.1"/>
</dbReference>
<proteinExistence type="predicted"/>
<feature type="domain" description="Response regulatory" evidence="2">
    <location>
        <begin position="3"/>
        <end position="115"/>
    </location>
</feature>
<dbReference type="InterPro" id="IPR007492">
    <property type="entry name" value="LytTR_DNA-bd_dom"/>
</dbReference>
<dbReference type="AlphaFoldDB" id="A0A7D4UG01"/>
<accession>A0A7D4UG01</accession>
<evidence type="ECO:0000259" key="3">
    <source>
        <dbReference type="PROSITE" id="PS50930"/>
    </source>
</evidence>
<dbReference type="InterPro" id="IPR001789">
    <property type="entry name" value="Sig_transdc_resp-reg_receiver"/>
</dbReference>
<dbReference type="PROSITE" id="PS50930">
    <property type="entry name" value="HTH_LYTTR"/>
    <property type="match status" value="1"/>
</dbReference>
<dbReference type="Gene3D" id="2.40.50.1020">
    <property type="entry name" value="LytTr DNA-binding domain"/>
    <property type="match status" value="1"/>
</dbReference>
<keyword evidence="1" id="KW-0597">Phosphoprotein</keyword>
<dbReference type="InterPro" id="IPR011006">
    <property type="entry name" value="CheY-like_superfamily"/>
</dbReference>
<evidence type="ECO:0000256" key="1">
    <source>
        <dbReference type="PROSITE-ProRule" id="PRU00169"/>
    </source>
</evidence>
<dbReference type="Gene3D" id="3.40.50.2300">
    <property type="match status" value="1"/>
</dbReference>
<dbReference type="InterPro" id="IPR046947">
    <property type="entry name" value="LytR-like"/>
</dbReference>
<feature type="domain" description="HTH LytTR-type" evidence="3">
    <location>
        <begin position="137"/>
        <end position="204"/>
    </location>
</feature>
<dbReference type="SUPFAM" id="SSF52172">
    <property type="entry name" value="CheY-like"/>
    <property type="match status" value="1"/>
</dbReference>
<dbReference type="SMART" id="SM00850">
    <property type="entry name" value="LytTR"/>
    <property type="match status" value="1"/>
</dbReference>
<protein>
    <submittedName>
        <fullName evidence="4">Response regulator transcription factor</fullName>
    </submittedName>
</protein>
<dbReference type="GO" id="GO:0000156">
    <property type="term" value="F:phosphorelay response regulator activity"/>
    <property type="evidence" value="ECO:0007669"/>
    <property type="project" value="InterPro"/>
</dbReference>
<sequence length="242" mass="27183">MNTCYVIDDERHAIDTLTRYIAKLPGLQLIGSHINPLHAIDAVNRARNVDIVFLDVDMPELSGLEVADIISPFTSVIFTSAHAHYAVDAFEKNGIDFLLKPISFARFTKSVTKVVNAIASKKIQVPIQTHFFINPGIKGKVVRLDYNDILFIEGLSNYVAIYTTDQKHITYLSMKEVENAIPESRFIRIHKSYIVNIDKIKSVDGNHVILSKSIELPIGSSFKTSFGQIIDAITLKGYRKTY</sequence>
<dbReference type="PANTHER" id="PTHR37299">
    <property type="entry name" value="TRANSCRIPTIONAL REGULATOR-RELATED"/>
    <property type="match status" value="1"/>
</dbReference>
<gene>
    <name evidence="4" type="ORF">HQ865_15585</name>
</gene>